<proteinExistence type="predicted"/>
<organism evidence="2 3">
    <name type="scientific">Paucibacter sediminis</name>
    <dbReference type="NCBI Taxonomy" id="3019553"/>
    <lineage>
        <taxon>Bacteria</taxon>
        <taxon>Pseudomonadati</taxon>
        <taxon>Pseudomonadota</taxon>
        <taxon>Betaproteobacteria</taxon>
        <taxon>Burkholderiales</taxon>
        <taxon>Sphaerotilaceae</taxon>
        <taxon>Roseateles</taxon>
    </lineage>
</organism>
<dbReference type="Proteomes" id="UP001177769">
    <property type="component" value="Chromosome"/>
</dbReference>
<feature type="domain" description="Methyltransferase" evidence="1">
    <location>
        <begin position="49"/>
        <end position="142"/>
    </location>
</feature>
<dbReference type="KEGG" id="pais:PFX98_03885"/>
<dbReference type="InterPro" id="IPR029063">
    <property type="entry name" value="SAM-dependent_MTases_sf"/>
</dbReference>
<dbReference type="Pfam" id="PF13649">
    <property type="entry name" value="Methyltransf_25"/>
    <property type="match status" value="1"/>
</dbReference>
<dbReference type="PANTHER" id="PTHR43464">
    <property type="entry name" value="METHYLTRANSFERASE"/>
    <property type="match status" value="1"/>
</dbReference>
<protein>
    <submittedName>
        <fullName evidence="2">Methyltransferase domain-containing protein</fullName>
    </submittedName>
</protein>
<evidence type="ECO:0000313" key="3">
    <source>
        <dbReference type="Proteomes" id="UP001177769"/>
    </source>
</evidence>
<keyword evidence="2" id="KW-0808">Transferase</keyword>
<dbReference type="AlphaFoldDB" id="A0AA95NCQ9"/>
<dbReference type="SUPFAM" id="SSF53335">
    <property type="entry name" value="S-adenosyl-L-methionine-dependent methyltransferases"/>
    <property type="match status" value="1"/>
</dbReference>
<keyword evidence="3" id="KW-1185">Reference proteome</keyword>
<dbReference type="RefSeq" id="WP_285233866.1">
    <property type="nucleotide sequence ID" value="NZ_CP116346.1"/>
</dbReference>
<evidence type="ECO:0000259" key="1">
    <source>
        <dbReference type="Pfam" id="PF13649"/>
    </source>
</evidence>
<dbReference type="InterPro" id="IPR041698">
    <property type="entry name" value="Methyltransf_25"/>
</dbReference>
<dbReference type="EMBL" id="CP116346">
    <property type="protein sequence ID" value="WIT12765.1"/>
    <property type="molecule type" value="Genomic_DNA"/>
</dbReference>
<accession>A0AA95NCQ9</accession>
<gene>
    <name evidence="2" type="ORF">PFX98_03885</name>
</gene>
<dbReference type="Gene3D" id="3.40.50.150">
    <property type="entry name" value="Vaccinia Virus protein VP39"/>
    <property type="match status" value="1"/>
</dbReference>
<evidence type="ECO:0000313" key="2">
    <source>
        <dbReference type="EMBL" id="WIT12765.1"/>
    </source>
</evidence>
<dbReference type="GO" id="GO:0008168">
    <property type="term" value="F:methyltransferase activity"/>
    <property type="evidence" value="ECO:0007669"/>
    <property type="project" value="UniProtKB-KW"/>
</dbReference>
<dbReference type="CDD" id="cd02440">
    <property type="entry name" value="AdoMet_MTases"/>
    <property type="match status" value="1"/>
</dbReference>
<dbReference type="PANTHER" id="PTHR43464:SF83">
    <property type="entry name" value="MALONYL-[ACYL-CARRIER PROTEIN] O-METHYLTRANSFERASE"/>
    <property type="match status" value="1"/>
</dbReference>
<keyword evidence="2" id="KW-0489">Methyltransferase</keyword>
<name>A0AA95NCQ9_9BURK</name>
<dbReference type="GO" id="GO:0032259">
    <property type="term" value="P:methylation"/>
    <property type="evidence" value="ECO:0007669"/>
    <property type="project" value="UniProtKB-KW"/>
</dbReference>
<reference evidence="2" key="1">
    <citation type="submission" date="2023-01" db="EMBL/GenBank/DDBJ databases">
        <title>Whole genome sequence of Paucibacter sp. S2-9 isolated from pond sediment.</title>
        <authorList>
            <person name="Jung J.Y."/>
        </authorList>
    </citation>
    <scope>NUCLEOTIDE SEQUENCE</scope>
    <source>
        <strain evidence="2">S2-9</strain>
    </source>
</reference>
<sequence length="212" mass="22932">MPDPQADARQAALELYERRAGRYDLELAAFGALRQEAVQALRLQPGETVLDLGCGTGLSLPALRAGVGARGLVLGVEQSPAMLAQAQARVKAGHWRNVRLQGCAVAQARLPRQADAALFFFTHDIQQQEAALARVCGHLRPGARVVAVGLSWAPPWLAISNLFVLGAALYSIRAPGYLTSLGQPWRLLAARLASHRVEKRWLDSIYLLQGQA</sequence>